<dbReference type="AlphaFoldDB" id="A0A319DE90"/>
<protein>
    <recommendedName>
        <fullName evidence="1">DSBA-like thioredoxin domain-containing protein</fullName>
    </recommendedName>
</protein>
<name>A0A319DE90_9EURO</name>
<dbReference type="PANTHER" id="PTHR13887:SF41">
    <property type="entry name" value="THIOREDOXIN SUPERFAMILY PROTEIN"/>
    <property type="match status" value="1"/>
</dbReference>
<dbReference type="InterPro" id="IPR036249">
    <property type="entry name" value="Thioredoxin-like_sf"/>
</dbReference>
<dbReference type="SUPFAM" id="SSF52833">
    <property type="entry name" value="Thioredoxin-like"/>
    <property type="match status" value="1"/>
</dbReference>
<dbReference type="EMBL" id="KZ825849">
    <property type="protein sequence ID" value="PYH95720.1"/>
    <property type="molecule type" value="Genomic_DNA"/>
</dbReference>
<dbReference type="STRING" id="1448320.A0A319DE90"/>
<organism evidence="2 3">
    <name type="scientific">Aspergillus ellipticus CBS 707.79</name>
    <dbReference type="NCBI Taxonomy" id="1448320"/>
    <lineage>
        <taxon>Eukaryota</taxon>
        <taxon>Fungi</taxon>
        <taxon>Dikarya</taxon>
        <taxon>Ascomycota</taxon>
        <taxon>Pezizomycotina</taxon>
        <taxon>Eurotiomycetes</taxon>
        <taxon>Eurotiomycetidae</taxon>
        <taxon>Eurotiales</taxon>
        <taxon>Aspergillaceae</taxon>
        <taxon>Aspergillus</taxon>
        <taxon>Aspergillus subgen. Circumdati</taxon>
    </lineage>
</organism>
<evidence type="ECO:0000313" key="3">
    <source>
        <dbReference type="Proteomes" id="UP000247810"/>
    </source>
</evidence>
<proteinExistence type="predicted"/>
<dbReference type="Proteomes" id="UP000247810">
    <property type="component" value="Unassembled WGS sequence"/>
</dbReference>
<dbReference type="InterPro" id="IPR001853">
    <property type="entry name" value="DSBA-like_thioredoxin_dom"/>
</dbReference>
<dbReference type="PANTHER" id="PTHR13887">
    <property type="entry name" value="GLUTATHIONE S-TRANSFERASE KAPPA"/>
    <property type="match status" value="1"/>
</dbReference>
<accession>A0A319DE90</accession>
<dbReference type="Gene3D" id="3.40.30.10">
    <property type="entry name" value="Glutaredoxin"/>
    <property type="match status" value="1"/>
</dbReference>
<gene>
    <name evidence="2" type="ORF">BO71DRAFT_418424</name>
</gene>
<dbReference type="VEuPathDB" id="FungiDB:BO71DRAFT_418424"/>
<feature type="domain" description="DSBA-like thioredoxin" evidence="1">
    <location>
        <begin position="12"/>
        <end position="133"/>
    </location>
</feature>
<evidence type="ECO:0000313" key="2">
    <source>
        <dbReference type="EMBL" id="PYH95720.1"/>
    </source>
</evidence>
<dbReference type="OrthoDB" id="1930760at2759"/>
<keyword evidence="3" id="KW-1185">Reference proteome</keyword>
<dbReference type="Pfam" id="PF01323">
    <property type="entry name" value="DSBA"/>
    <property type="match status" value="1"/>
</dbReference>
<dbReference type="GO" id="GO:0016491">
    <property type="term" value="F:oxidoreductase activity"/>
    <property type="evidence" value="ECO:0007669"/>
    <property type="project" value="InterPro"/>
</dbReference>
<reference evidence="2 3" key="1">
    <citation type="submission" date="2018-02" db="EMBL/GenBank/DDBJ databases">
        <title>The genomes of Aspergillus section Nigri reveals drivers in fungal speciation.</title>
        <authorList>
            <consortium name="DOE Joint Genome Institute"/>
            <person name="Vesth T.C."/>
            <person name="Nybo J."/>
            <person name="Theobald S."/>
            <person name="Brandl J."/>
            <person name="Frisvad J.C."/>
            <person name="Nielsen K.F."/>
            <person name="Lyhne E.K."/>
            <person name="Kogle M.E."/>
            <person name="Kuo A."/>
            <person name="Riley R."/>
            <person name="Clum A."/>
            <person name="Nolan M."/>
            <person name="Lipzen A."/>
            <person name="Salamov A."/>
            <person name="Henrissat B."/>
            <person name="Wiebenga A."/>
            <person name="De vries R.P."/>
            <person name="Grigoriev I.V."/>
            <person name="Mortensen U.H."/>
            <person name="Andersen M.R."/>
            <person name="Baker S.E."/>
        </authorList>
    </citation>
    <scope>NUCLEOTIDE SEQUENCE [LARGE SCALE GENOMIC DNA]</scope>
    <source>
        <strain evidence="2 3">CBS 707.79</strain>
    </source>
</reference>
<evidence type="ECO:0000259" key="1">
    <source>
        <dbReference type="Pfam" id="PF01323"/>
    </source>
</evidence>
<sequence length="155" mass="16945">MEDRMIQKMGADKVPAAQAHLARLGLQDGIQFRLGGRIGNTLRAHQLIAFCEKEDEEKGSGVTNAVVEGMFRAHFEEERDIADVDTLVAIAGEAVPGLDLARVRDWLETGQGVQEIERLAAQAREEGLRGVPILAQVYFPVDFMLFSMKGSAPPA</sequence>